<name>A0A0F9TDK3_9ZZZZ</name>
<organism evidence="2">
    <name type="scientific">marine sediment metagenome</name>
    <dbReference type="NCBI Taxonomy" id="412755"/>
    <lineage>
        <taxon>unclassified sequences</taxon>
        <taxon>metagenomes</taxon>
        <taxon>ecological metagenomes</taxon>
    </lineage>
</organism>
<evidence type="ECO:0000313" key="2">
    <source>
        <dbReference type="EMBL" id="KKN77244.1"/>
    </source>
</evidence>
<keyword evidence="1" id="KW-0472">Membrane</keyword>
<comment type="caution">
    <text evidence="2">The sequence shown here is derived from an EMBL/GenBank/DDBJ whole genome shotgun (WGS) entry which is preliminary data.</text>
</comment>
<accession>A0A0F9TDK3</accession>
<dbReference type="AlphaFoldDB" id="A0A0F9TDK3"/>
<evidence type="ECO:0000256" key="1">
    <source>
        <dbReference type="SAM" id="Phobius"/>
    </source>
</evidence>
<reference evidence="2" key="1">
    <citation type="journal article" date="2015" name="Nature">
        <title>Complex archaea that bridge the gap between prokaryotes and eukaryotes.</title>
        <authorList>
            <person name="Spang A."/>
            <person name="Saw J.H."/>
            <person name="Jorgensen S.L."/>
            <person name="Zaremba-Niedzwiedzka K."/>
            <person name="Martijn J."/>
            <person name="Lind A.E."/>
            <person name="van Eijk R."/>
            <person name="Schleper C."/>
            <person name="Guy L."/>
            <person name="Ettema T.J."/>
        </authorList>
    </citation>
    <scope>NUCLEOTIDE SEQUENCE</scope>
</reference>
<keyword evidence="1" id="KW-1133">Transmembrane helix</keyword>
<dbReference type="EMBL" id="LAZR01000282">
    <property type="protein sequence ID" value="KKN77244.1"/>
    <property type="molecule type" value="Genomic_DNA"/>
</dbReference>
<protein>
    <submittedName>
        <fullName evidence="2">Uncharacterized protein</fullName>
    </submittedName>
</protein>
<sequence length="73" mass="8044">MTILAVVVVMGCIGMLMYDTPKPLGHDFTTIELCDWAEQQSNNQYRLIVMQLAMSSCILVIVGRIRAKGGIGK</sequence>
<feature type="transmembrane region" description="Helical" evidence="1">
    <location>
        <begin position="45"/>
        <end position="65"/>
    </location>
</feature>
<keyword evidence="1" id="KW-0812">Transmembrane</keyword>
<gene>
    <name evidence="2" type="ORF">LCGC14_0362220</name>
</gene>
<proteinExistence type="predicted"/>